<evidence type="ECO:0000256" key="5">
    <source>
        <dbReference type="ARBA" id="ARBA00022777"/>
    </source>
</evidence>
<dbReference type="SUPFAM" id="SSF55785">
    <property type="entry name" value="PYP-like sensor domain (PAS domain)"/>
    <property type="match status" value="1"/>
</dbReference>
<dbReference type="SMART" id="SM00387">
    <property type="entry name" value="HATPase_c"/>
    <property type="match status" value="1"/>
</dbReference>
<dbReference type="InterPro" id="IPR029016">
    <property type="entry name" value="GAF-like_dom_sf"/>
</dbReference>
<dbReference type="PANTHER" id="PTHR43047:SF72">
    <property type="entry name" value="OSMOSENSING HISTIDINE PROTEIN KINASE SLN1"/>
    <property type="match status" value="1"/>
</dbReference>
<dbReference type="SUPFAM" id="SSF55874">
    <property type="entry name" value="ATPase domain of HSP90 chaperone/DNA topoisomerase II/histidine kinase"/>
    <property type="match status" value="1"/>
</dbReference>
<gene>
    <name evidence="7" type="ORF">SCARUB_04297</name>
</gene>
<dbReference type="InterPro" id="IPR005467">
    <property type="entry name" value="His_kinase_dom"/>
</dbReference>
<dbReference type="EC" id="2.7.13.3" evidence="2"/>
<dbReference type="FunFam" id="3.30.565.10:FF:000010">
    <property type="entry name" value="Sensor histidine kinase RcsC"/>
    <property type="match status" value="1"/>
</dbReference>
<dbReference type="PRINTS" id="PR00344">
    <property type="entry name" value="BCTRLSENSOR"/>
</dbReference>
<dbReference type="PANTHER" id="PTHR43047">
    <property type="entry name" value="TWO-COMPONENT HISTIDINE PROTEIN KINASE"/>
    <property type="match status" value="1"/>
</dbReference>
<dbReference type="GO" id="GO:0005886">
    <property type="term" value="C:plasma membrane"/>
    <property type="evidence" value="ECO:0007669"/>
    <property type="project" value="TreeGrafter"/>
</dbReference>
<comment type="catalytic activity">
    <reaction evidence="1">
        <text>ATP + protein L-histidine = ADP + protein N-phospho-L-histidine.</text>
        <dbReference type="EC" id="2.7.13.3"/>
    </reaction>
</comment>
<dbReference type="SMART" id="SM00388">
    <property type="entry name" value="HisKA"/>
    <property type="match status" value="1"/>
</dbReference>
<dbReference type="SUPFAM" id="SSF47384">
    <property type="entry name" value="Homodimeric domain of signal transducing histidine kinase"/>
    <property type="match status" value="1"/>
</dbReference>
<dbReference type="Gene3D" id="3.30.450.20">
    <property type="entry name" value="PAS domain"/>
    <property type="match status" value="1"/>
</dbReference>
<dbReference type="Pfam" id="PF01590">
    <property type="entry name" value="GAF"/>
    <property type="match status" value="1"/>
</dbReference>
<dbReference type="InterPro" id="IPR000014">
    <property type="entry name" value="PAS"/>
</dbReference>
<evidence type="ECO:0000313" key="7">
    <source>
        <dbReference type="EMBL" id="ODS30586.1"/>
    </source>
</evidence>
<dbReference type="EMBL" id="MAYW01000203">
    <property type="protein sequence ID" value="ODS30586.1"/>
    <property type="molecule type" value="Genomic_DNA"/>
</dbReference>
<dbReference type="NCBIfam" id="TIGR00229">
    <property type="entry name" value="sensory_box"/>
    <property type="match status" value="1"/>
</dbReference>
<dbReference type="InterPro" id="IPR003018">
    <property type="entry name" value="GAF"/>
</dbReference>
<evidence type="ECO:0000256" key="4">
    <source>
        <dbReference type="ARBA" id="ARBA00022679"/>
    </source>
</evidence>
<evidence type="ECO:0000256" key="1">
    <source>
        <dbReference type="ARBA" id="ARBA00000085"/>
    </source>
</evidence>
<evidence type="ECO:0000313" key="8">
    <source>
        <dbReference type="Proteomes" id="UP000094056"/>
    </source>
</evidence>
<evidence type="ECO:0000259" key="6">
    <source>
        <dbReference type="PROSITE" id="PS50109"/>
    </source>
</evidence>
<evidence type="ECO:0000256" key="2">
    <source>
        <dbReference type="ARBA" id="ARBA00012438"/>
    </source>
</evidence>
<protein>
    <recommendedName>
        <fullName evidence="2">histidine kinase</fullName>
        <ecNumber evidence="2">2.7.13.3</ecNumber>
    </recommendedName>
</protein>
<dbReference type="SMART" id="SM00065">
    <property type="entry name" value="GAF"/>
    <property type="match status" value="1"/>
</dbReference>
<dbReference type="AlphaFoldDB" id="A0A1E3X4K3"/>
<dbReference type="InterPro" id="IPR003594">
    <property type="entry name" value="HATPase_dom"/>
</dbReference>
<sequence length="603" mass="67566">MAKGKLIGNILLEKNLVNEDQINEALKVQKTSGKPLGNILVELGYITSSLITEALNIAQKREEQLAQLLNVSSDMVKEMELTSLLKYTMDEAVRILDADRCTLYLVDENANELRSFIAQRAEIQEIRMPLGKGVAGYVAKTGEMVNLENAYKSPLFDPKTDEETGYKTRTILCIPLKSKNDKIIGALQALNKKGGGTFSFNDEWLFKSYGSCAANAISTVLSDEEVSSDTKAAENMERLSLTVENIPDGVIMISKEEDSVVVNPAARWMLGFEINKTLDKKDTLERFREIGLVNVLKWLESDIEDIFPQEVIIREPETRVIMIDFADIGRHAKGENKKGFVAVLKDITKEKEIERIKSEFIAIASHEFISPITSIKNATSLLVQGTLGPNTDSQKKFLKMIEDSTEYLAYLTTTLLDLSLIESNRMHIKLDKVNLSQIVKSVVENTQYMAKEKEISLIVKDDNPPPVLADPYRTRQSMLALLDNAYKFTPNGGEIVVNIKLTEKKMGTDIKDNDSDAEVNTKHPEKEVEFSVKDNGLGISLEEQEKIFEKFYQIESAITRENYGMGLGLSICKDIVEAQGGRLWVESKKGEGSRFAFTLPVYE</sequence>
<feature type="domain" description="Histidine kinase" evidence="6">
    <location>
        <begin position="363"/>
        <end position="603"/>
    </location>
</feature>
<dbReference type="Gene3D" id="1.10.287.130">
    <property type="match status" value="1"/>
</dbReference>
<keyword evidence="4" id="KW-0808">Transferase</keyword>
<accession>A0A1E3X4K3</accession>
<dbReference type="PROSITE" id="PS50109">
    <property type="entry name" value="HIS_KIN"/>
    <property type="match status" value="1"/>
</dbReference>
<organism evidence="7 8">
    <name type="scientific">Candidatus Scalindua rubra</name>
    <dbReference type="NCBI Taxonomy" id="1872076"/>
    <lineage>
        <taxon>Bacteria</taxon>
        <taxon>Pseudomonadati</taxon>
        <taxon>Planctomycetota</taxon>
        <taxon>Candidatus Brocadiia</taxon>
        <taxon>Candidatus Brocadiales</taxon>
        <taxon>Candidatus Scalinduaceae</taxon>
        <taxon>Candidatus Scalindua</taxon>
    </lineage>
</organism>
<keyword evidence="3" id="KW-0597">Phosphoprotein</keyword>
<dbReference type="CDD" id="cd00082">
    <property type="entry name" value="HisKA"/>
    <property type="match status" value="1"/>
</dbReference>
<dbReference type="Gene3D" id="3.30.565.10">
    <property type="entry name" value="Histidine kinase-like ATPase, C-terminal domain"/>
    <property type="match status" value="1"/>
</dbReference>
<dbReference type="InterPro" id="IPR003661">
    <property type="entry name" value="HisK_dim/P_dom"/>
</dbReference>
<dbReference type="Pfam" id="PF00512">
    <property type="entry name" value="HisKA"/>
    <property type="match status" value="1"/>
</dbReference>
<dbReference type="InterPro" id="IPR037257">
    <property type="entry name" value="T2SS_E_N_sf"/>
</dbReference>
<reference evidence="7 8" key="1">
    <citation type="submission" date="2016-07" db="EMBL/GenBank/DDBJ databases">
        <title>Draft genome of Scalindua rubra, obtained from a brine-seawater interface in the Red Sea, sheds light on salt adaptation in anammox bacteria.</title>
        <authorList>
            <person name="Speth D.R."/>
            <person name="Lagkouvardos I."/>
            <person name="Wang Y."/>
            <person name="Qian P.-Y."/>
            <person name="Dutilh B.E."/>
            <person name="Jetten M.S."/>
        </authorList>
    </citation>
    <scope>NUCLEOTIDE SEQUENCE [LARGE SCALE GENOMIC DNA]</scope>
    <source>
        <strain evidence="7">BSI-1</strain>
    </source>
</reference>
<keyword evidence="5 7" id="KW-0418">Kinase</keyword>
<name>A0A1E3X4K3_9BACT</name>
<dbReference type="SUPFAM" id="SSF160246">
    <property type="entry name" value="EspE N-terminal domain-like"/>
    <property type="match status" value="1"/>
</dbReference>
<dbReference type="Pfam" id="PF02518">
    <property type="entry name" value="HATPase_c"/>
    <property type="match status" value="1"/>
</dbReference>
<dbReference type="InterPro" id="IPR035965">
    <property type="entry name" value="PAS-like_dom_sf"/>
</dbReference>
<dbReference type="GO" id="GO:0000155">
    <property type="term" value="F:phosphorelay sensor kinase activity"/>
    <property type="evidence" value="ECO:0007669"/>
    <property type="project" value="InterPro"/>
</dbReference>
<proteinExistence type="predicted"/>
<dbReference type="Gene3D" id="3.30.450.40">
    <property type="match status" value="1"/>
</dbReference>
<dbReference type="SUPFAM" id="SSF55781">
    <property type="entry name" value="GAF domain-like"/>
    <property type="match status" value="1"/>
</dbReference>
<dbReference type="InterPro" id="IPR036890">
    <property type="entry name" value="HATPase_C_sf"/>
</dbReference>
<dbReference type="InterPro" id="IPR004358">
    <property type="entry name" value="Sig_transdc_His_kin-like_C"/>
</dbReference>
<dbReference type="Proteomes" id="UP000094056">
    <property type="component" value="Unassembled WGS sequence"/>
</dbReference>
<dbReference type="InterPro" id="IPR036097">
    <property type="entry name" value="HisK_dim/P_sf"/>
</dbReference>
<dbReference type="GO" id="GO:0009927">
    <property type="term" value="F:histidine phosphotransfer kinase activity"/>
    <property type="evidence" value="ECO:0007669"/>
    <property type="project" value="TreeGrafter"/>
</dbReference>
<comment type="caution">
    <text evidence="7">The sequence shown here is derived from an EMBL/GenBank/DDBJ whole genome shotgun (WGS) entry which is preliminary data.</text>
</comment>
<evidence type="ECO:0000256" key="3">
    <source>
        <dbReference type="ARBA" id="ARBA00022553"/>
    </source>
</evidence>